<dbReference type="AlphaFoldDB" id="A0A0K1JGK7"/>
<organism evidence="2 3">
    <name type="scientific">Luteipulveratus mongoliensis</name>
    <dbReference type="NCBI Taxonomy" id="571913"/>
    <lineage>
        <taxon>Bacteria</taxon>
        <taxon>Bacillati</taxon>
        <taxon>Actinomycetota</taxon>
        <taxon>Actinomycetes</taxon>
        <taxon>Micrococcales</taxon>
        <taxon>Dermacoccaceae</taxon>
        <taxon>Luteipulveratus</taxon>
    </lineage>
</organism>
<proteinExistence type="predicted"/>
<dbReference type="KEGG" id="lmoi:VV02_07340"/>
<dbReference type="STRING" id="571913.VV02_07340"/>
<keyword evidence="3" id="KW-1185">Reference proteome</keyword>
<keyword evidence="1" id="KW-0812">Transmembrane</keyword>
<keyword evidence="1" id="KW-1133">Transmembrane helix</keyword>
<name>A0A0K1JGK7_9MICO</name>
<evidence type="ECO:0000256" key="1">
    <source>
        <dbReference type="SAM" id="Phobius"/>
    </source>
</evidence>
<dbReference type="PATRIC" id="fig|571913.6.peg.1496"/>
<reference evidence="2 3" key="1">
    <citation type="submission" date="2015-03" db="EMBL/GenBank/DDBJ databases">
        <title>Luteipulveratus halotolerans sp. nov., a novel actinobacterium (Dermacoccaceae) from Sarawak, Malaysia.</title>
        <authorList>
            <person name="Juboi H."/>
            <person name="Basik A."/>
            <person name="Shamsul S.S."/>
            <person name="Arnold P."/>
            <person name="Schmitt E.K."/>
            <person name="Sanglier J.-J."/>
            <person name="Yeo T."/>
        </authorList>
    </citation>
    <scope>NUCLEOTIDE SEQUENCE [LARGE SCALE GENOMIC DNA]</scope>
    <source>
        <strain evidence="2 3">MN07-A0370</strain>
    </source>
</reference>
<evidence type="ECO:0000313" key="3">
    <source>
        <dbReference type="Proteomes" id="UP000066480"/>
    </source>
</evidence>
<keyword evidence="1" id="KW-0472">Membrane</keyword>
<feature type="transmembrane region" description="Helical" evidence="1">
    <location>
        <begin position="83"/>
        <end position="108"/>
    </location>
</feature>
<feature type="transmembrane region" description="Helical" evidence="1">
    <location>
        <begin position="114"/>
        <end position="133"/>
    </location>
</feature>
<evidence type="ECO:0000313" key="2">
    <source>
        <dbReference type="EMBL" id="AKU15708.1"/>
    </source>
</evidence>
<evidence type="ECO:0008006" key="4">
    <source>
        <dbReference type="Google" id="ProtNLM"/>
    </source>
</evidence>
<accession>A0A0K1JGK7</accession>
<dbReference type="Proteomes" id="UP000066480">
    <property type="component" value="Chromosome"/>
</dbReference>
<feature type="transmembrane region" description="Helical" evidence="1">
    <location>
        <begin position="57"/>
        <end position="76"/>
    </location>
</feature>
<protein>
    <recommendedName>
        <fullName evidence="4">Transmembrane protein</fullName>
    </recommendedName>
</protein>
<dbReference type="RefSeq" id="WP_052590766.1">
    <property type="nucleotide sequence ID" value="NZ_CP011112.1"/>
</dbReference>
<gene>
    <name evidence="2" type="ORF">VV02_07340</name>
</gene>
<feature type="transmembrane region" description="Helical" evidence="1">
    <location>
        <begin position="24"/>
        <end position="45"/>
    </location>
</feature>
<dbReference type="EMBL" id="CP011112">
    <property type="protein sequence ID" value="AKU15708.1"/>
    <property type="molecule type" value="Genomic_DNA"/>
</dbReference>
<sequence length="150" mass="16789">MTQFAALRERPPRRRRRLSEPRPYELHLGFGLLALVWLALCGVALWSSTDRGSKGDLGWTIFWLVAISAWFARGWWGGPTAWVFAKFAAGVFGMLFAFSVLVFLVLAIATHEAIGQIALYLLPTAAVSAMLLWSRRLLAGSAVTRWFYAE</sequence>